<feature type="chain" id="PRO_5003744887" description="TPR domain-containing protein" evidence="1">
    <location>
        <begin position="22"/>
        <end position="392"/>
    </location>
</feature>
<sequence length="392" mass="45117">MLKPALLFMLLCLSFSFNTWADNPPPGTDPVLERQLDQYLTQQSFDADVAVKQIQAILDSMSEQTPLETRVRAQTYLLFSYLYQRQEPQTQQALDDLLAIKQQQPGANALAEIIAAELEVHIQRNQLNEAYLLADSLSELLADARNPRVLYWVHALLGRLYRIDGQYDKALVHYDAALVALMTTNDERTLTRRSYLNLQIALVHSELQNWQRARQLMEELVSEAKQQNQTQILPDLYLSLGYVLAGQKDYTAAEAINKQGLEGARQQNNQLLALTFLNNLGSIYIEHKDYPSARQVLTQALTEVLPLNDPDNEQIIRFNLGYIKAIQDDAEQGLAEMHQAFSYYQKKGNKAEIEGYLTWFANAYRELKDYQKLADTLEWQLRLREEIMSEKR</sequence>
<evidence type="ECO:0000256" key="1">
    <source>
        <dbReference type="SAM" id="SignalP"/>
    </source>
</evidence>
<dbReference type="EMBL" id="ALAB01000020">
    <property type="protein sequence ID" value="EJI85711.1"/>
    <property type="molecule type" value="Genomic_DNA"/>
</dbReference>
<keyword evidence="1" id="KW-0732">Signal</keyword>
<dbReference type="SUPFAM" id="SSF48452">
    <property type="entry name" value="TPR-like"/>
    <property type="match status" value="2"/>
</dbReference>
<feature type="signal peptide" evidence="1">
    <location>
        <begin position="1"/>
        <end position="21"/>
    </location>
</feature>
<evidence type="ECO:0000313" key="2">
    <source>
        <dbReference type="EMBL" id="EJI85711.1"/>
    </source>
</evidence>
<reference evidence="2 3" key="1">
    <citation type="journal article" date="2012" name="J. Bacteriol.">
        <title>Genome Sequence of Pectin-Degrading Alishewanella aestuarii Strain B11T, Isolated from Tidal Flat Sediment.</title>
        <authorList>
            <person name="Jung J."/>
            <person name="Choi S."/>
            <person name="Chun J."/>
            <person name="Park W."/>
        </authorList>
    </citation>
    <scope>NUCLEOTIDE SEQUENCE [LARGE SCALE GENOMIC DNA]</scope>
    <source>
        <strain evidence="2 3">B11</strain>
    </source>
</reference>
<dbReference type="AlphaFoldDB" id="J1QJH1"/>
<accession>J1QJH1</accession>
<proteinExistence type="predicted"/>
<keyword evidence="3" id="KW-1185">Reference proteome</keyword>
<name>J1QJH1_9ALTE</name>
<dbReference type="Gene3D" id="1.25.40.10">
    <property type="entry name" value="Tetratricopeptide repeat domain"/>
    <property type="match status" value="2"/>
</dbReference>
<dbReference type="InterPro" id="IPR011990">
    <property type="entry name" value="TPR-like_helical_dom_sf"/>
</dbReference>
<evidence type="ECO:0000313" key="3">
    <source>
        <dbReference type="Proteomes" id="UP000012043"/>
    </source>
</evidence>
<dbReference type="Pfam" id="PF13424">
    <property type="entry name" value="TPR_12"/>
    <property type="match status" value="1"/>
</dbReference>
<dbReference type="Proteomes" id="UP000012043">
    <property type="component" value="Unassembled WGS sequence"/>
</dbReference>
<gene>
    <name evidence="2" type="ORF">AEST_14490</name>
</gene>
<dbReference type="PATRIC" id="fig|1197174.4.peg.1417"/>
<protein>
    <recommendedName>
        <fullName evidence="4">TPR domain-containing protein</fullName>
    </recommendedName>
</protein>
<organism evidence="2 3">
    <name type="scientific">Alishewanella aestuarii B11</name>
    <dbReference type="NCBI Taxonomy" id="1197174"/>
    <lineage>
        <taxon>Bacteria</taxon>
        <taxon>Pseudomonadati</taxon>
        <taxon>Pseudomonadota</taxon>
        <taxon>Gammaproteobacteria</taxon>
        <taxon>Alteromonadales</taxon>
        <taxon>Alteromonadaceae</taxon>
        <taxon>Alishewanella</taxon>
    </lineage>
</organism>
<evidence type="ECO:0008006" key="4">
    <source>
        <dbReference type="Google" id="ProtNLM"/>
    </source>
</evidence>
<comment type="caution">
    <text evidence="2">The sequence shown here is derived from an EMBL/GenBank/DDBJ whole genome shotgun (WGS) entry which is preliminary data.</text>
</comment>